<comment type="caution">
    <text evidence="1">The sequence shown here is derived from an EMBL/GenBank/DDBJ whole genome shotgun (WGS) entry which is preliminary data.</text>
</comment>
<evidence type="ECO:0000313" key="1">
    <source>
        <dbReference type="EMBL" id="ROO83146.1"/>
    </source>
</evidence>
<protein>
    <submittedName>
        <fullName evidence="1">Uncharacterized protein</fullName>
    </submittedName>
</protein>
<dbReference type="Proteomes" id="UP000272400">
    <property type="component" value="Unassembled WGS sequence"/>
</dbReference>
<gene>
    <name evidence="1" type="ORF">EDD29_0638</name>
</gene>
<evidence type="ECO:0000313" key="2">
    <source>
        <dbReference type="Proteomes" id="UP000272400"/>
    </source>
</evidence>
<dbReference type="EMBL" id="RJKE01000001">
    <property type="protein sequence ID" value="ROO83146.1"/>
    <property type="molecule type" value="Genomic_DNA"/>
</dbReference>
<dbReference type="AlphaFoldDB" id="A0A3N1CP97"/>
<name>A0A3N1CP97_9ACTN</name>
<dbReference type="InterPro" id="IPR047681">
    <property type="entry name" value="PPA1309-like"/>
</dbReference>
<accession>A0A3N1CP97</accession>
<dbReference type="OrthoDB" id="3266223at2"/>
<sequence>MVDMTPLEETVRSIEAQTGWDGAPRLFALVETGELLRAQPELAGQLGLSPDDALTAVDQGDLEDGDIGALLPGIVWPSSVAGVALAMVRVTLPPEVEEEIPAEGDAVAWAMAHPRHEELRIVAGALRDGSRHAVLRIRSHEEELLSAADLVPDVTEALAQTLLPEEG</sequence>
<proteinExistence type="predicted"/>
<reference evidence="1 2" key="1">
    <citation type="submission" date="2018-11" db="EMBL/GenBank/DDBJ databases">
        <title>Sequencing the genomes of 1000 actinobacteria strains.</title>
        <authorList>
            <person name="Klenk H.-P."/>
        </authorList>
    </citation>
    <scope>NUCLEOTIDE SEQUENCE [LARGE SCALE GENOMIC DNA]</scope>
    <source>
        <strain evidence="1 2">DSM 44254</strain>
    </source>
</reference>
<organism evidence="1 2">
    <name type="scientific">Actinocorallia herbida</name>
    <dbReference type="NCBI Taxonomy" id="58109"/>
    <lineage>
        <taxon>Bacteria</taxon>
        <taxon>Bacillati</taxon>
        <taxon>Actinomycetota</taxon>
        <taxon>Actinomycetes</taxon>
        <taxon>Streptosporangiales</taxon>
        <taxon>Thermomonosporaceae</taxon>
        <taxon>Actinocorallia</taxon>
    </lineage>
</organism>
<dbReference type="NCBIfam" id="NF040618">
    <property type="entry name" value="PPA1309_fam"/>
    <property type="match status" value="1"/>
</dbReference>
<keyword evidence="2" id="KW-1185">Reference proteome</keyword>